<dbReference type="RefSeq" id="WP_323577798.1">
    <property type="nucleotide sequence ID" value="NZ_JAYGJQ010000002.1"/>
</dbReference>
<organism evidence="1 2">
    <name type="scientific">Bacteriovorax antarcticus</name>
    <dbReference type="NCBI Taxonomy" id="3088717"/>
    <lineage>
        <taxon>Bacteria</taxon>
        <taxon>Pseudomonadati</taxon>
        <taxon>Bdellovibrionota</taxon>
        <taxon>Bacteriovoracia</taxon>
        <taxon>Bacteriovoracales</taxon>
        <taxon>Bacteriovoracaceae</taxon>
        <taxon>Bacteriovorax</taxon>
    </lineage>
</organism>
<accession>A0ABU5VX95</accession>
<comment type="caution">
    <text evidence="1">The sequence shown here is derived from an EMBL/GenBank/DDBJ whole genome shotgun (WGS) entry which is preliminary data.</text>
</comment>
<dbReference type="Proteomes" id="UP001302274">
    <property type="component" value="Unassembled WGS sequence"/>
</dbReference>
<proteinExistence type="predicted"/>
<gene>
    <name evidence="1" type="ORF">SHI21_15750</name>
</gene>
<dbReference type="Pfam" id="PF07209">
    <property type="entry name" value="DUF1415"/>
    <property type="match status" value="1"/>
</dbReference>
<dbReference type="EMBL" id="JAYGJQ010000002">
    <property type="protein sequence ID" value="MEA9357684.1"/>
    <property type="molecule type" value="Genomic_DNA"/>
</dbReference>
<evidence type="ECO:0000313" key="1">
    <source>
        <dbReference type="EMBL" id="MEA9357684.1"/>
    </source>
</evidence>
<dbReference type="InterPro" id="IPR009858">
    <property type="entry name" value="DUF1415"/>
</dbReference>
<protein>
    <submittedName>
        <fullName evidence="1">DUF1415 domain-containing protein</fullName>
    </submittedName>
</protein>
<evidence type="ECO:0000313" key="2">
    <source>
        <dbReference type="Proteomes" id="UP001302274"/>
    </source>
</evidence>
<name>A0ABU5VX95_9BACT</name>
<reference evidence="1 2" key="1">
    <citation type="submission" date="2023-11" db="EMBL/GenBank/DDBJ databases">
        <title>A Novel Polar Bacteriovorax (B. antarcticus) Isolated from the Biocrust in Antarctica.</title>
        <authorList>
            <person name="Mun W."/>
            <person name="Choi S.Y."/>
            <person name="Mitchell R.J."/>
        </authorList>
    </citation>
    <scope>NUCLEOTIDE SEQUENCE [LARGE SCALE GENOMIC DNA]</scope>
    <source>
        <strain evidence="1 2">PP10</strain>
    </source>
</reference>
<sequence>MENTLSLTKYWLENIVLGLDLCPFARIPYQKGQIRVVECEDLDEDDQMSFFLEELDLLSQTDPNEISTTIIAYPLGSSDFTIFNDFVGDLEAMLEEAELGDVFQLVAFHPEFVFVDTDFDHLGNYVNRSPFPILHILRSEEIFRALKNPKDGEIISFNNDKKLHEISRETLDQLFYYLKKS</sequence>
<keyword evidence="2" id="KW-1185">Reference proteome</keyword>